<sequence length="71" mass="8260">MITDSRIQGQNPFGKVVRTIQRRREDQAEGRGPPPCRTSRPEVSIQLCRVPQQQDRLPPIRGSLFLCLRRY</sequence>
<gene>
    <name evidence="1" type="ORF">CTRU02_202242</name>
</gene>
<dbReference type="EMBL" id="VUJX02000001">
    <property type="protein sequence ID" value="KAL0944355.1"/>
    <property type="molecule type" value="Genomic_DNA"/>
</dbReference>
<protein>
    <submittedName>
        <fullName evidence="1">Uncharacterized protein</fullName>
    </submittedName>
</protein>
<reference evidence="1 2" key="1">
    <citation type="journal article" date="2020" name="Phytopathology">
        <title>Genome Sequence Resources of Colletotrichum truncatum, C. plurivorum, C. musicola, and C. sojae: Four Species Pathogenic to Soybean (Glycine max).</title>
        <authorList>
            <person name="Rogerio F."/>
            <person name="Boufleur T.R."/>
            <person name="Ciampi-Guillardi M."/>
            <person name="Sukno S.A."/>
            <person name="Thon M.R."/>
            <person name="Massola Junior N.S."/>
            <person name="Baroncelli R."/>
        </authorList>
    </citation>
    <scope>NUCLEOTIDE SEQUENCE [LARGE SCALE GENOMIC DNA]</scope>
    <source>
        <strain evidence="1 2">CMES1059</strain>
    </source>
</reference>
<proteinExistence type="predicted"/>
<organism evidence="1 2">
    <name type="scientific">Colletotrichum truncatum</name>
    <name type="common">Anthracnose fungus</name>
    <name type="synonym">Colletotrichum capsici</name>
    <dbReference type="NCBI Taxonomy" id="5467"/>
    <lineage>
        <taxon>Eukaryota</taxon>
        <taxon>Fungi</taxon>
        <taxon>Dikarya</taxon>
        <taxon>Ascomycota</taxon>
        <taxon>Pezizomycotina</taxon>
        <taxon>Sordariomycetes</taxon>
        <taxon>Hypocreomycetidae</taxon>
        <taxon>Glomerellales</taxon>
        <taxon>Glomerellaceae</taxon>
        <taxon>Colletotrichum</taxon>
        <taxon>Colletotrichum truncatum species complex</taxon>
    </lineage>
</organism>
<keyword evidence="2" id="KW-1185">Reference proteome</keyword>
<dbReference type="Proteomes" id="UP000805649">
    <property type="component" value="Unassembled WGS sequence"/>
</dbReference>
<name>A0ACC3ZJX1_COLTU</name>
<evidence type="ECO:0000313" key="2">
    <source>
        <dbReference type="Proteomes" id="UP000805649"/>
    </source>
</evidence>
<comment type="caution">
    <text evidence="1">The sequence shown here is derived from an EMBL/GenBank/DDBJ whole genome shotgun (WGS) entry which is preliminary data.</text>
</comment>
<accession>A0ACC3ZJX1</accession>
<evidence type="ECO:0000313" key="1">
    <source>
        <dbReference type="EMBL" id="KAL0944355.1"/>
    </source>
</evidence>